<dbReference type="InterPro" id="IPR013785">
    <property type="entry name" value="Aldolase_TIM"/>
</dbReference>
<comment type="catalytic activity">
    <reaction evidence="14">
        <text>N(1)-methylguanosine(37) in tRNA(Phe) + pyruvate + S-adenosyl-L-methionine = 4-demethylwyosine(37) in tRNA(Phe) + 5'-deoxyadenosine + L-methionine + CO2 + H2O</text>
        <dbReference type="Rhea" id="RHEA:36347"/>
        <dbReference type="Rhea" id="RHEA-COMP:10164"/>
        <dbReference type="Rhea" id="RHEA-COMP:10165"/>
        <dbReference type="ChEBI" id="CHEBI:15361"/>
        <dbReference type="ChEBI" id="CHEBI:15377"/>
        <dbReference type="ChEBI" id="CHEBI:16526"/>
        <dbReference type="ChEBI" id="CHEBI:17319"/>
        <dbReference type="ChEBI" id="CHEBI:57844"/>
        <dbReference type="ChEBI" id="CHEBI:59789"/>
        <dbReference type="ChEBI" id="CHEBI:64315"/>
        <dbReference type="ChEBI" id="CHEBI:73542"/>
        <dbReference type="EC" id="4.1.3.44"/>
    </reaction>
</comment>
<feature type="compositionally biased region" description="Basic residues" evidence="15">
    <location>
        <begin position="676"/>
        <end position="687"/>
    </location>
</feature>
<keyword evidence="9" id="KW-0547">Nucleotide-binding</keyword>
<evidence type="ECO:0000256" key="8">
    <source>
        <dbReference type="ARBA" id="ARBA00022723"/>
    </source>
</evidence>
<dbReference type="SFLD" id="SFLDG01071">
    <property type="entry name" value="tRNA_wybutosine-synthesizing"/>
    <property type="match status" value="1"/>
</dbReference>
<comment type="function">
    <text evidence="13">Probable component of the wybutosine biosynthesis pathway. Wybutosine is a hyper modified guanosine with a tricyclic base found at the 3'-position adjacent to the anticodon of eukaryotic phenylalanine tRNA. Catalyzes the condensation of N-methylguanine with 2 carbon atoms from pyruvate to form the tricyclic 4-demethylwyosine, an intermediate in wybutosine biosynthesis.</text>
</comment>
<name>A0A2P2KUF8_RHIMU</name>
<dbReference type="EC" id="4.1.3.44" evidence="4"/>
<dbReference type="CDD" id="cd01335">
    <property type="entry name" value="Radical_SAM"/>
    <property type="match status" value="1"/>
</dbReference>
<dbReference type="GO" id="GO:0102521">
    <property type="term" value="F:tRNA-4-demethylwyosine synthase activity"/>
    <property type="evidence" value="ECO:0007669"/>
    <property type="project" value="UniProtKB-EC"/>
</dbReference>
<dbReference type="SUPFAM" id="SSF52218">
    <property type="entry name" value="Flavoproteins"/>
    <property type="match status" value="1"/>
</dbReference>
<feature type="domain" description="Flavodoxin-like" evidence="16">
    <location>
        <begin position="88"/>
        <end position="236"/>
    </location>
</feature>
<dbReference type="PROSITE" id="PS51918">
    <property type="entry name" value="RADICAL_SAM"/>
    <property type="match status" value="1"/>
</dbReference>
<proteinExistence type="inferred from homology"/>
<dbReference type="InterPro" id="IPR029039">
    <property type="entry name" value="Flavoprotein-like_sf"/>
</dbReference>
<evidence type="ECO:0000256" key="14">
    <source>
        <dbReference type="ARBA" id="ARBA00049466"/>
    </source>
</evidence>
<dbReference type="GO" id="GO:0031591">
    <property type="term" value="P:wybutosine biosynthetic process"/>
    <property type="evidence" value="ECO:0007669"/>
    <property type="project" value="TreeGrafter"/>
</dbReference>
<evidence type="ECO:0000256" key="13">
    <source>
        <dbReference type="ARBA" id="ARBA00025368"/>
    </source>
</evidence>
<dbReference type="PANTHER" id="PTHR13930:SF0">
    <property type="entry name" value="S-ADENOSYL-L-METHIONINE-DEPENDENT TRNA 4-DEMETHYLWYOSINE SYNTHASE TYW1-RELATED"/>
    <property type="match status" value="1"/>
</dbReference>
<dbReference type="GO" id="GO:0051539">
    <property type="term" value="F:4 iron, 4 sulfur cluster binding"/>
    <property type="evidence" value="ECO:0007669"/>
    <property type="project" value="UniProtKB-KW"/>
</dbReference>
<sequence length="687" mass="76470">MKVDSETGSEARLPLLYYSYIIIKPSSNENPTKETERRKSMSLYSTPARLTLLALLSATTFYCFYKSRRLKLSLNSNAKANRKPSAKGKLFFVSQTGTSKTLARRLQALLASHGISFDLVDPKDYEPEDLSRETLIIILASTWEDGKPPPNAKFLSDWLAESADDFRVGALLLSKCKFAVFGVGSRAYGATFNAVAKEFSRWLRELGATEILGVGEGDVDGGELDGVFEEWGGKLVRVLEGGSLENGGVLGNGVVVGGESDSESIVDGFESDDEDGSNGVLDSGIVDVEDIAGKGPSRRSASVAETNGKVNGQREMVTPVIRANLEKQGYKIIGSHGGVKICRWTKSQLRGRGGCYKHSFYGIESHRCMEATPSLACANKCVFCWRHHTNPVGKNWQWKMDDPLEIVNSALDQHTKMIKQMKGVPGVTLERLNEGLSPRHCALSLVGEPIMYPEINVLVNELHQRRISTFLVTNAQFPEKIRMLKPVTQLYVSVDAATKESLKAIDRPLFGDFWERFTESLQALKERQQRTVYRLTLVKGWNTEDVDAYFNLFSIGKPDFVEIKGVTYCGSSASSKLTMENVPWHSDVKAFSEALALKSNGEYEVACEHIHSCCVLLAKTEKFKRNGQWFTWIDYEKFHDLVASGKPFNSTDYMAATPSWAVYGAEEGGFDPNQSRYRKERRHKSSH</sequence>
<dbReference type="InterPro" id="IPR008254">
    <property type="entry name" value="Flavodoxin/NO_synth"/>
</dbReference>
<evidence type="ECO:0000256" key="15">
    <source>
        <dbReference type="SAM" id="MobiDB-lite"/>
    </source>
</evidence>
<feature type="region of interest" description="Disordered" evidence="15">
    <location>
        <begin position="668"/>
        <end position="687"/>
    </location>
</feature>
<evidence type="ECO:0000256" key="7">
    <source>
        <dbReference type="ARBA" id="ARBA00022694"/>
    </source>
</evidence>
<keyword evidence="8" id="KW-0479">Metal-binding</keyword>
<dbReference type="PANTHER" id="PTHR13930">
    <property type="entry name" value="S-ADENOSYL-L-METHIONINE-DEPENDENT TRNA 4-DEMETHYLWYOSINE SYNTHASE"/>
    <property type="match status" value="1"/>
</dbReference>
<dbReference type="SUPFAM" id="SSF102114">
    <property type="entry name" value="Radical SAM enzymes"/>
    <property type="match status" value="1"/>
</dbReference>
<evidence type="ECO:0000313" key="18">
    <source>
        <dbReference type="EMBL" id="MBX09335.1"/>
    </source>
</evidence>
<reference evidence="18" key="1">
    <citation type="submission" date="2018-02" db="EMBL/GenBank/DDBJ databases">
        <title>Rhizophora mucronata_Transcriptome.</title>
        <authorList>
            <person name="Meera S.P."/>
            <person name="Sreeshan A."/>
            <person name="Augustine A."/>
        </authorList>
    </citation>
    <scope>NUCLEOTIDE SEQUENCE</scope>
    <source>
        <tissue evidence="18">Leaf</tissue>
    </source>
</reference>
<dbReference type="AlphaFoldDB" id="A0A2P2KUF8"/>
<dbReference type="InterPro" id="IPR007197">
    <property type="entry name" value="rSAM"/>
</dbReference>
<dbReference type="FunFam" id="3.20.20.70:FF:000196">
    <property type="entry name" value="S-adenosyl-L-methionine-dependent tRNA 4-demethylwyosine synthase"/>
    <property type="match status" value="1"/>
</dbReference>
<evidence type="ECO:0000256" key="9">
    <source>
        <dbReference type="ARBA" id="ARBA00022741"/>
    </source>
</evidence>
<dbReference type="GO" id="GO:0046872">
    <property type="term" value="F:metal ion binding"/>
    <property type="evidence" value="ECO:0007669"/>
    <property type="project" value="UniProtKB-KW"/>
</dbReference>
<dbReference type="GO" id="GO:0010181">
    <property type="term" value="F:FMN binding"/>
    <property type="evidence" value="ECO:0007669"/>
    <property type="project" value="InterPro"/>
</dbReference>
<dbReference type="EMBL" id="GGEC01028855">
    <property type="protein sequence ID" value="MBX09339.1"/>
    <property type="molecule type" value="Transcribed_RNA"/>
</dbReference>
<evidence type="ECO:0000256" key="12">
    <source>
        <dbReference type="ARBA" id="ARBA00023239"/>
    </source>
</evidence>
<dbReference type="PROSITE" id="PS50902">
    <property type="entry name" value="FLAVODOXIN_LIKE"/>
    <property type="match status" value="1"/>
</dbReference>
<keyword evidence="6" id="KW-0949">S-adenosyl-L-methionine</keyword>
<keyword evidence="12" id="KW-0456">Lyase</keyword>
<dbReference type="SFLD" id="SFLDS00029">
    <property type="entry name" value="Radical_SAM"/>
    <property type="match status" value="1"/>
</dbReference>
<dbReference type="Pfam" id="PF00258">
    <property type="entry name" value="Flavodoxin_1"/>
    <property type="match status" value="1"/>
</dbReference>
<evidence type="ECO:0000256" key="10">
    <source>
        <dbReference type="ARBA" id="ARBA00023004"/>
    </source>
</evidence>
<evidence type="ECO:0000259" key="16">
    <source>
        <dbReference type="PROSITE" id="PS50902"/>
    </source>
</evidence>
<evidence type="ECO:0000256" key="4">
    <source>
        <dbReference type="ARBA" id="ARBA00012821"/>
    </source>
</evidence>
<dbReference type="PRINTS" id="PR00369">
    <property type="entry name" value="FLAVODOXIN"/>
</dbReference>
<evidence type="ECO:0000256" key="5">
    <source>
        <dbReference type="ARBA" id="ARBA00022485"/>
    </source>
</evidence>
<keyword evidence="5" id="KW-0004">4Fe-4S</keyword>
<dbReference type="InterPro" id="IPR058240">
    <property type="entry name" value="rSAM_sf"/>
</dbReference>
<dbReference type="InterPro" id="IPR001094">
    <property type="entry name" value="Flavdoxin-like"/>
</dbReference>
<dbReference type="InterPro" id="IPR034556">
    <property type="entry name" value="tRNA_wybutosine-synthase"/>
</dbReference>
<dbReference type="UniPathway" id="UPA00375"/>
<keyword evidence="10" id="KW-0408">Iron</keyword>
<accession>A0A2P2KUF8</accession>
<evidence type="ECO:0000256" key="3">
    <source>
        <dbReference type="ARBA" id="ARBA00010115"/>
    </source>
</evidence>
<keyword evidence="11" id="KW-0411">Iron-sulfur</keyword>
<evidence type="ECO:0000256" key="6">
    <source>
        <dbReference type="ARBA" id="ARBA00022691"/>
    </source>
</evidence>
<comment type="cofactor">
    <cofactor evidence="1">
        <name>[4Fe-4S] cluster</name>
        <dbReference type="ChEBI" id="CHEBI:49883"/>
    </cofactor>
</comment>
<evidence type="ECO:0000256" key="1">
    <source>
        <dbReference type="ARBA" id="ARBA00001966"/>
    </source>
</evidence>
<dbReference type="SFLD" id="SFLDF00284">
    <property type="entry name" value="tRNA_wybutosine-synthesizing"/>
    <property type="match status" value="1"/>
</dbReference>
<dbReference type="Pfam" id="PF04055">
    <property type="entry name" value="Radical_SAM"/>
    <property type="match status" value="1"/>
</dbReference>
<protein>
    <recommendedName>
        <fullName evidence="4">tRNA 4-demethylwyosine synthase (AdoMet-dependent)</fullName>
        <ecNumber evidence="4">4.1.3.44</ecNumber>
    </recommendedName>
</protein>
<keyword evidence="7" id="KW-0819">tRNA processing</keyword>
<comment type="pathway">
    <text evidence="2">tRNA modification; wybutosine-tRNA(Phe) biosynthesis.</text>
</comment>
<organism evidence="18">
    <name type="scientific">Rhizophora mucronata</name>
    <name type="common">Asiatic mangrove</name>
    <dbReference type="NCBI Taxonomy" id="61149"/>
    <lineage>
        <taxon>Eukaryota</taxon>
        <taxon>Viridiplantae</taxon>
        <taxon>Streptophyta</taxon>
        <taxon>Embryophyta</taxon>
        <taxon>Tracheophyta</taxon>
        <taxon>Spermatophyta</taxon>
        <taxon>Magnoliopsida</taxon>
        <taxon>eudicotyledons</taxon>
        <taxon>Gunneridae</taxon>
        <taxon>Pentapetalae</taxon>
        <taxon>rosids</taxon>
        <taxon>fabids</taxon>
        <taxon>Malpighiales</taxon>
        <taxon>Rhizophoraceae</taxon>
        <taxon>Rhizophora</taxon>
    </lineage>
</organism>
<dbReference type="InterPro" id="IPR013917">
    <property type="entry name" value="tRNA_wybutosine-synth"/>
</dbReference>
<evidence type="ECO:0000256" key="11">
    <source>
        <dbReference type="ARBA" id="ARBA00023014"/>
    </source>
</evidence>
<evidence type="ECO:0000259" key="17">
    <source>
        <dbReference type="PROSITE" id="PS51918"/>
    </source>
</evidence>
<dbReference type="Pfam" id="PF08608">
    <property type="entry name" value="Wyosine_form"/>
    <property type="match status" value="1"/>
</dbReference>
<dbReference type="EMBL" id="GGEC01028851">
    <property type="protein sequence ID" value="MBX09335.1"/>
    <property type="molecule type" value="Transcribed_RNA"/>
</dbReference>
<feature type="domain" description="Radical SAM core" evidence="17">
    <location>
        <begin position="361"/>
        <end position="604"/>
    </location>
</feature>
<evidence type="ECO:0000256" key="2">
    <source>
        <dbReference type="ARBA" id="ARBA00004797"/>
    </source>
</evidence>
<dbReference type="Gene3D" id="3.20.20.70">
    <property type="entry name" value="Aldolase class I"/>
    <property type="match status" value="1"/>
</dbReference>
<comment type="similarity">
    <text evidence="3">Belongs to the TYW1 family.</text>
</comment>
<dbReference type="Gene3D" id="3.40.50.360">
    <property type="match status" value="1"/>
</dbReference>